<evidence type="ECO:0000313" key="1">
    <source>
        <dbReference type="Ensembl" id="ENSNMLP00000022558.1"/>
    </source>
</evidence>
<proteinExistence type="predicted"/>
<dbReference type="AlphaFoldDB" id="A0A8C6TQ12"/>
<accession>A0A8C6TQ12</accession>
<dbReference type="Ensembl" id="ENSNMLT00000025263.1">
    <property type="protein sequence ID" value="ENSNMLP00000022558.1"/>
    <property type="gene ID" value="ENSNMLG00000014576.1"/>
</dbReference>
<name>A0A8C6TQ12_9GOBI</name>
<reference evidence="1" key="2">
    <citation type="submission" date="2025-09" db="UniProtKB">
        <authorList>
            <consortium name="Ensembl"/>
        </authorList>
    </citation>
    <scope>IDENTIFICATION</scope>
</reference>
<protein>
    <submittedName>
        <fullName evidence="1">Uncharacterized protein</fullName>
    </submittedName>
</protein>
<organism evidence="1 2">
    <name type="scientific">Neogobius melanostomus</name>
    <name type="common">round goby</name>
    <dbReference type="NCBI Taxonomy" id="47308"/>
    <lineage>
        <taxon>Eukaryota</taxon>
        <taxon>Metazoa</taxon>
        <taxon>Chordata</taxon>
        <taxon>Craniata</taxon>
        <taxon>Vertebrata</taxon>
        <taxon>Euteleostomi</taxon>
        <taxon>Actinopterygii</taxon>
        <taxon>Neopterygii</taxon>
        <taxon>Teleostei</taxon>
        <taxon>Neoteleostei</taxon>
        <taxon>Acanthomorphata</taxon>
        <taxon>Gobiaria</taxon>
        <taxon>Gobiiformes</taxon>
        <taxon>Gobioidei</taxon>
        <taxon>Gobiidae</taxon>
        <taxon>Benthophilinae</taxon>
        <taxon>Neogobiini</taxon>
        <taxon>Neogobius</taxon>
    </lineage>
</organism>
<keyword evidence="2" id="KW-1185">Reference proteome</keyword>
<reference evidence="1" key="1">
    <citation type="submission" date="2025-08" db="UniProtKB">
        <authorList>
            <consortium name="Ensembl"/>
        </authorList>
    </citation>
    <scope>IDENTIFICATION</scope>
</reference>
<dbReference type="Proteomes" id="UP000694523">
    <property type="component" value="Unplaced"/>
</dbReference>
<evidence type="ECO:0000313" key="2">
    <source>
        <dbReference type="Proteomes" id="UP000694523"/>
    </source>
</evidence>
<sequence length="58" mass="6440">MMFTFTVSIGHTTNTASATPAPRPHKNPRLLSSLPLSSRILLLRNSNTPNLNQNTDFF</sequence>